<dbReference type="AlphaFoldDB" id="I1BZB4"/>
<evidence type="ECO:0000313" key="2">
    <source>
        <dbReference type="EMBL" id="EIE81544.1"/>
    </source>
</evidence>
<dbReference type="RefSeq" id="XP_067516940.1">
    <property type="nucleotide sequence ID" value="XM_067660839.1"/>
</dbReference>
<dbReference type="OrthoDB" id="5571888at2759"/>
<dbReference type="EMBL" id="CH476735">
    <property type="protein sequence ID" value="EIE81544.1"/>
    <property type="molecule type" value="Genomic_DNA"/>
</dbReference>
<sequence length="282" mass="32329">MDNNNSRNDGEFYKLLFDQPNKSKNEKEGFINYKIENISNLNKCPKNLICSTKYVNNLEKELEEQIAENSQLKLEINWLKSKMEEIQNENDKLRLDLMIHAVTQPTSLDESSHQHLSTPPDSSDRILDNWDFVLSGLAGNSFISQAVVPTWNHVFLSKEQGQYADSVDLLKHYPLLAPALMSIVLSHTMTMNTDQLIASTRLLPPLSNLPTKKNAVCESLESTRVISERKKIQSSPKETFSVVGWLQCTIFNLLCEMVAERSREEEPFLSRSYQKAKKYIKT</sequence>
<keyword evidence="1" id="KW-0175">Coiled coil</keyword>
<keyword evidence="3" id="KW-1185">Reference proteome</keyword>
<evidence type="ECO:0000256" key="1">
    <source>
        <dbReference type="SAM" id="Coils"/>
    </source>
</evidence>
<protein>
    <submittedName>
        <fullName evidence="2">Uncharacterized protein</fullName>
    </submittedName>
</protein>
<evidence type="ECO:0000313" key="3">
    <source>
        <dbReference type="Proteomes" id="UP000009138"/>
    </source>
</evidence>
<proteinExistence type="predicted"/>
<accession>I1BZB4</accession>
<feature type="coiled-coil region" evidence="1">
    <location>
        <begin position="55"/>
        <end position="96"/>
    </location>
</feature>
<organism evidence="2 3">
    <name type="scientific">Rhizopus delemar (strain RA 99-880 / ATCC MYA-4621 / FGSC 9543 / NRRL 43880)</name>
    <name type="common">Mucormycosis agent</name>
    <name type="synonym">Rhizopus arrhizus var. delemar</name>
    <dbReference type="NCBI Taxonomy" id="246409"/>
    <lineage>
        <taxon>Eukaryota</taxon>
        <taxon>Fungi</taxon>
        <taxon>Fungi incertae sedis</taxon>
        <taxon>Mucoromycota</taxon>
        <taxon>Mucoromycotina</taxon>
        <taxon>Mucoromycetes</taxon>
        <taxon>Mucorales</taxon>
        <taxon>Mucorineae</taxon>
        <taxon>Rhizopodaceae</taxon>
        <taxon>Rhizopus</taxon>
    </lineage>
</organism>
<reference evidence="2 3" key="1">
    <citation type="journal article" date="2009" name="PLoS Genet.">
        <title>Genomic analysis of the basal lineage fungus Rhizopus oryzae reveals a whole-genome duplication.</title>
        <authorList>
            <person name="Ma L.-J."/>
            <person name="Ibrahim A.S."/>
            <person name="Skory C."/>
            <person name="Grabherr M.G."/>
            <person name="Burger G."/>
            <person name="Butler M."/>
            <person name="Elias M."/>
            <person name="Idnurm A."/>
            <person name="Lang B.F."/>
            <person name="Sone T."/>
            <person name="Abe A."/>
            <person name="Calvo S.E."/>
            <person name="Corrochano L.M."/>
            <person name="Engels R."/>
            <person name="Fu J."/>
            <person name="Hansberg W."/>
            <person name="Kim J.-M."/>
            <person name="Kodira C.D."/>
            <person name="Koehrsen M.J."/>
            <person name="Liu B."/>
            <person name="Miranda-Saavedra D."/>
            <person name="O'Leary S."/>
            <person name="Ortiz-Castellanos L."/>
            <person name="Poulter R."/>
            <person name="Rodriguez-Romero J."/>
            <person name="Ruiz-Herrera J."/>
            <person name="Shen Y.-Q."/>
            <person name="Zeng Q."/>
            <person name="Galagan J."/>
            <person name="Birren B.W."/>
            <person name="Cuomo C.A."/>
            <person name="Wickes B.L."/>
        </authorList>
    </citation>
    <scope>NUCLEOTIDE SEQUENCE [LARGE SCALE GENOMIC DNA]</scope>
    <source>
        <strain evidence="3">RA 99-880 / ATCC MYA-4621 / FGSC 9543 / NRRL 43880</strain>
    </source>
</reference>
<dbReference type="Proteomes" id="UP000009138">
    <property type="component" value="Unassembled WGS sequence"/>
</dbReference>
<name>I1BZB4_RHIO9</name>
<dbReference type="GeneID" id="93613220"/>
<dbReference type="STRING" id="246409.I1BZB4"/>
<dbReference type="InParanoid" id="I1BZB4"/>
<dbReference type="VEuPathDB" id="FungiDB:RO3G_06249"/>
<gene>
    <name evidence="2" type="ORF">RO3G_06249</name>
</gene>